<reference evidence="2 3" key="1">
    <citation type="journal article" date="2012" name="Genome Biol.">
        <title>Genome and low-iron response of an oceanic diatom adapted to chronic iron limitation.</title>
        <authorList>
            <person name="Lommer M."/>
            <person name="Specht M."/>
            <person name="Roy A.S."/>
            <person name="Kraemer L."/>
            <person name="Andreson R."/>
            <person name="Gutowska M.A."/>
            <person name="Wolf J."/>
            <person name="Bergner S.V."/>
            <person name="Schilhabel M.B."/>
            <person name="Klostermeier U.C."/>
            <person name="Beiko R.G."/>
            <person name="Rosenstiel P."/>
            <person name="Hippler M."/>
            <person name="Laroche J."/>
        </authorList>
    </citation>
    <scope>NUCLEOTIDE SEQUENCE [LARGE SCALE GENOMIC DNA]</scope>
    <source>
        <strain evidence="2 3">CCMP1005</strain>
    </source>
</reference>
<evidence type="ECO:0000313" key="2">
    <source>
        <dbReference type="EMBL" id="EJK75517.1"/>
    </source>
</evidence>
<feature type="compositionally biased region" description="Polar residues" evidence="1">
    <location>
        <begin position="185"/>
        <end position="196"/>
    </location>
</feature>
<evidence type="ECO:0000313" key="3">
    <source>
        <dbReference type="Proteomes" id="UP000266841"/>
    </source>
</evidence>
<comment type="caution">
    <text evidence="2">The sequence shown here is derived from an EMBL/GenBank/DDBJ whole genome shotgun (WGS) entry which is preliminary data.</text>
</comment>
<feature type="compositionally biased region" description="Low complexity" evidence="1">
    <location>
        <begin position="167"/>
        <end position="184"/>
    </location>
</feature>
<keyword evidence="3" id="KW-1185">Reference proteome</keyword>
<proteinExistence type="predicted"/>
<feature type="compositionally biased region" description="Basic and acidic residues" evidence="1">
    <location>
        <begin position="397"/>
        <end position="411"/>
    </location>
</feature>
<feature type="non-terminal residue" evidence="2">
    <location>
        <position position="1"/>
    </location>
</feature>
<accession>K0TQ67</accession>
<feature type="region of interest" description="Disordered" evidence="1">
    <location>
        <begin position="342"/>
        <end position="411"/>
    </location>
</feature>
<protein>
    <submittedName>
        <fullName evidence="2">Uncharacterized protein</fullName>
    </submittedName>
</protein>
<dbReference type="EMBL" id="AGNL01002890">
    <property type="protein sequence ID" value="EJK75517.1"/>
    <property type="molecule type" value="Genomic_DNA"/>
</dbReference>
<feature type="compositionally biased region" description="Basic residues" evidence="1">
    <location>
        <begin position="373"/>
        <end position="382"/>
    </location>
</feature>
<dbReference type="Proteomes" id="UP000266841">
    <property type="component" value="Unassembled WGS sequence"/>
</dbReference>
<evidence type="ECO:0000256" key="1">
    <source>
        <dbReference type="SAM" id="MobiDB-lite"/>
    </source>
</evidence>
<name>K0TQ67_THAOC</name>
<feature type="compositionally biased region" description="Polar residues" evidence="1">
    <location>
        <begin position="215"/>
        <end position="239"/>
    </location>
</feature>
<feature type="compositionally biased region" description="Polar residues" evidence="1">
    <location>
        <begin position="248"/>
        <end position="265"/>
    </location>
</feature>
<dbReference type="AlphaFoldDB" id="K0TQ67"/>
<dbReference type="OrthoDB" id="161629at2759"/>
<organism evidence="2 3">
    <name type="scientific">Thalassiosira oceanica</name>
    <name type="common">Marine diatom</name>
    <dbReference type="NCBI Taxonomy" id="159749"/>
    <lineage>
        <taxon>Eukaryota</taxon>
        <taxon>Sar</taxon>
        <taxon>Stramenopiles</taxon>
        <taxon>Ochrophyta</taxon>
        <taxon>Bacillariophyta</taxon>
        <taxon>Coscinodiscophyceae</taxon>
        <taxon>Thalassiosirophycidae</taxon>
        <taxon>Thalassiosirales</taxon>
        <taxon>Thalassiosiraceae</taxon>
        <taxon>Thalassiosira</taxon>
    </lineage>
</organism>
<feature type="region of interest" description="Disordered" evidence="1">
    <location>
        <begin position="160"/>
        <end position="311"/>
    </location>
</feature>
<gene>
    <name evidence="2" type="ORF">THAOC_02756</name>
</gene>
<sequence length="599" mass="64988">EGTVGVCCHLAFASGEMGGMHNIVNVVGLDAESPYNSSELALPGGAQMLNCRPSRSGRSQDASHALLQISDGSVVHYRHDVSGHPILEQCPSSMFKTSIDDGNTSHSKKVALARVGSEGMALYATSSWSENSGRGAIMLRALPKADEKPRRYWGYFGLKKKRKGSSRDPSAPAVSAVSSSRPSAETATNDHSNVPTAETGKDSQSKVQVPLKEAQPSTQKPPLQQSAGKHQTPATQSRKPSAAMPKNAESNVEVSTTKAQPSTQKLPFDQSSRKHRTPATALVGETPAAVNKITPESSPLDKVSTATSNASTTVKFVKKKKRQAGLDGQLQSIVEGTVKHVVQSPDRSNEDDQPVPLTKKAKVAEISFATRSSPRKRGSRTKKASDPSQESPLEGDTELKDPTPQEGKESEIKVGFVGVTLLDRRPQPSLPEACYQSKERSALLVEQLPPGTVKDRLLSSQKSDDFLLEEGCAVADSQQLRLGEERQALAAKHRAEHEYLRRNVLQSVKFVLSTWDIENSSNRSHESVVEKATAYFDEALAGHQETLSEMIFRQSMEAETLTARQAAESPRQRVPTLQVNFPFPEVFEDARSELIALLK</sequence>